<sequence>MFRWEDCLEGHILIGLIFSTFAFVCMIIVTFSTPFIKTIYFLSMTNTNGDATHYGAFGYCEEESDSCSSSKVGYEPPGPQNVDMPEWLLKTSILFGIAGLLFFIAWITLILSLLRFKKFAWNPVYFRTSCVLAAFSAILAEIFALVLWVRAKHDFDGDGWVGWEAGYGAGLWIGLVGCIFGGLAALIGGPAYQGRFMYRAHPGAAYNV</sequence>
<keyword evidence="1" id="KW-0812">Transmembrane</keyword>
<dbReference type="GeneID" id="30159002"/>
<reference evidence="2 3" key="1">
    <citation type="submission" date="2016-06" db="EMBL/GenBank/DDBJ databases">
        <title>Evolution of pathogenesis and genome organization in the Tremellales.</title>
        <authorList>
            <person name="Cuomo C."/>
            <person name="Litvintseva A."/>
            <person name="Heitman J."/>
            <person name="Chen Y."/>
            <person name="Sun S."/>
            <person name="Springer D."/>
            <person name="Dromer F."/>
            <person name="Young S."/>
            <person name="Zeng Q."/>
            <person name="Chapman S."/>
            <person name="Gujja S."/>
            <person name="Saif S."/>
            <person name="Birren B."/>
        </authorList>
    </citation>
    <scope>NUCLEOTIDE SEQUENCE [LARGE SCALE GENOMIC DNA]</scope>
    <source>
        <strain evidence="2 3">CBS 6039</strain>
    </source>
</reference>
<evidence type="ECO:0008006" key="4">
    <source>
        <dbReference type="Google" id="ProtNLM"/>
    </source>
</evidence>
<dbReference type="InterPro" id="IPR051380">
    <property type="entry name" value="pH-response_reg_palI/RIM9"/>
</dbReference>
<dbReference type="Pfam" id="PF06687">
    <property type="entry name" value="SUR7"/>
    <property type="match status" value="1"/>
</dbReference>
<feature type="transmembrane region" description="Helical" evidence="1">
    <location>
        <begin position="93"/>
        <end position="114"/>
    </location>
</feature>
<evidence type="ECO:0000256" key="1">
    <source>
        <dbReference type="SAM" id="Phobius"/>
    </source>
</evidence>
<gene>
    <name evidence="2" type="ORF">L202_07693</name>
</gene>
<keyword evidence="3" id="KW-1185">Reference proteome</keyword>
<feature type="transmembrane region" description="Helical" evidence="1">
    <location>
        <begin position="126"/>
        <end position="149"/>
    </location>
</feature>
<evidence type="ECO:0000313" key="3">
    <source>
        <dbReference type="Proteomes" id="UP000094065"/>
    </source>
</evidence>
<keyword evidence="1" id="KW-0472">Membrane</keyword>
<dbReference type="EMBL" id="AWGJ01000013">
    <property type="protein sequence ID" value="ODN73127.1"/>
    <property type="molecule type" value="Genomic_DNA"/>
</dbReference>
<protein>
    <recommendedName>
        <fullName evidence="4">MARVEL domain-containing protein</fullName>
    </recommendedName>
</protein>
<keyword evidence="1" id="KW-1133">Transmembrane helix</keyword>
<organism evidence="2 3">
    <name type="scientific">Cryptococcus amylolentus CBS 6039</name>
    <dbReference type="NCBI Taxonomy" id="1295533"/>
    <lineage>
        <taxon>Eukaryota</taxon>
        <taxon>Fungi</taxon>
        <taxon>Dikarya</taxon>
        <taxon>Basidiomycota</taxon>
        <taxon>Agaricomycotina</taxon>
        <taxon>Tremellomycetes</taxon>
        <taxon>Tremellales</taxon>
        <taxon>Cryptococcaceae</taxon>
        <taxon>Cryptococcus</taxon>
    </lineage>
</organism>
<dbReference type="PANTHER" id="PTHR28013">
    <property type="entry name" value="PROTEIN DCV1-RELATED"/>
    <property type="match status" value="1"/>
</dbReference>
<dbReference type="AlphaFoldDB" id="A0A1E3H9V6"/>
<feature type="transmembrane region" description="Helical" evidence="1">
    <location>
        <begin position="169"/>
        <end position="189"/>
    </location>
</feature>
<dbReference type="PANTHER" id="PTHR28013:SF4">
    <property type="entry name" value="MARVEL DOMAIN-CONTAINING PROTEIN"/>
    <property type="match status" value="1"/>
</dbReference>
<dbReference type="OrthoDB" id="2589196at2759"/>
<dbReference type="InterPro" id="IPR009571">
    <property type="entry name" value="SUR7/Rim9-like_fungi"/>
</dbReference>
<feature type="transmembrane region" description="Helical" evidence="1">
    <location>
        <begin position="12"/>
        <end position="36"/>
    </location>
</feature>
<accession>A0A1E3H9V6</accession>
<dbReference type="Proteomes" id="UP000094065">
    <property type="component" value="Unassembled WGS sequence"/>
</dbReference>
<dbReference type="GO" id="GO:0035838">
    <property type="term" value="C:growing cell tip"/>
    <property type="evidence" value="ECO:0007669"/>
    <property type="project" value="TreeGrafter"/>
</dbReference>
<comment type="caution">
    <text evidence="2">The sequence shown here is derived from an EMBL/GenBank/DDBJ whole genome shotgun (WGS) entry which is preliminary data.</text>
</comment>
<evidence type="ECO:0000313" key="2">
    <source>
        <dbReference type="EMBL" id="ODN73127.1"/>
    </source>
</evidence>
<dbReference type="GO" id="GO:0005886">
    <property type="term" value="C:plasma membrane"/>
    <property type="evidence" value="ECO:0007669"/>
    <property type="project" value="InterPro"/>
</dbReference>
<dbReference type="GO" id="GO:0032153">
    <property type="term" value="C:cell division site"/>
    <property type="evidence" value="ECO:0007669"/>
    <property type="project" value="TreeGrafter"/>
</dbReference>
<dbReference type="RefSeq" id="XP_018989039.1">
    <property type="nucleotide sequence ID" value="XM_019142468.1"/>
</dbReference>
<dbReference type="Gene3D" id="1.20.140.150">
    <property type="match status" value="1"/>
</dbReference>
<proteinExistence type="predicted"/>
<name>A0A1E3H9V6_9TREE</name>